<proteinExistence type="predicted"/>
<dbReference type="SUPFAM" id="SSF54862">
    <property type="entry name" value="4Fe-4S ferredoxins"/>
    <property type="match status" value="1"/>
</dbReference>
<dbReference type="PROSITE" id="PS00198">
    <property type="entry name" value="4FE4S_FER_1"/>
    <property type="match status" value="2"/>
</dbReference>
<evidence type="ECO:0000313" key="2">
    <source>
        <dbReference type="EMBL" id="GAH40040.1"/>
    </source>
</evidence>
<dbReference type="Gene3D" id="3.30.70.20">
    <property type="match status" value="1"/>
</dbReference>
<dbReference type="EMBL" id="BARU01008346">
    <property type="protein sequence ID" value="GAH40040.1"/>
    <property type="molecule type" value="Genomic_DNA"/>
</dbReference>
<dbReference type="AlphaFoldDB" id="X1G5E6"/>
<accession>X1G5E6</accession>
<organism evidence="2">
    <name type="scientific">marine sediment metagenome</name>
    <dbReference type="NCBI Taxonomy" id="412755"/>
    <lineage>
        <taxon>unclassified sequences</taxon>
        <taxon>metagenomes</taxon>
        <taxon>ecological metagenomes</taxon>
    </lineage>
</organism>
<dbReference type="InterPro" id="IPR017896">
    <property type="entry name" value="4Fe4S_Fe-S-bd"/>
</dbReference>
<dbReference type="PANTHER" id="PTHR43122">
    <property type="entry name" value="FERREDOXIN SUBUNIT OF PYRUVATE:FLAVODOXIN OXIDOREDUCTASE-RELATED"/>
    <property type="match status" value="1"/>
</dbReference>
<dbReference type="Pfam" id="PF00037">
    <property type="entry name" value="Fer4"/>
    <property type="match status" value="2"/>
</dbReference>
<feature type="domain" description="4Fe-4S ferredoxin-type" evidence="1">
    <location>
        <begin position="2"/>
        <end position="31"/>
    </location>
</feature>
<dbReference type="PROSITE" id="PS51379">
    <property type="entry name" value="4FE4S_FER_2"/>
    <property type="match status" value="2"/>
</dbReference>
<comment type="caution">
    <text evidence="2">The sequence shown here is derived from an EMBL/GenBank/DDBJ whole genome shotgun (WGS) entry which is preliminary data.</text>
</comment>
<reference evidence="2" key="1">
    <citation type="journal article" date="2014" name="Front. Microbiol.">
        <title>High frequency of phylogenetically diverse reductive dehalogenase-homologous genes in deep subseafloor sedimentary metagenomes.</title>
        <authorList>
            <person name="Kawai M."/>
            <person name="Futagami T."/>
            <person name="Toyoda A."/>
            <person name="Takaki Y."/>
            <person name="Nishi S."/>
            <person name="Hori S."/>
            <person name="Arai W."/>
            <person name="Tsubouchi T."/>
            <person name="Morono Y."/>
            <person name="Uchiyama I."/>
            <person name="Ito T."/>
            <person name="Fujiyama A."/>
            <person name="Inagaki F."/>
            <person name="Takami H."/>
        </authorList>
    </citation>
    <scope>NUCLEOTIDE SEQUENCE</scope>
    <source>
        <strain evidence="2">Expedition CK06-06</strain>
    </source>
</reference>
<feature type="domain" description="4Fe-4S ferredoxin-type" evidence="1">
    <location>
        <begin position="39"/>
        <end position="68"/>
    </location>
</feature>
<name>X1G5E6_9ZZZZ</name>
<dbReference type="PANTHER" id="PTHR43122:SF1">
    <property type="entry name" value="IRON-SULFUR-BINDING PROTEIN"/>
    <property type="match status" value="1"/>
</dbReference>
<dbReference type="InterPro" id="IPR017900">
    <property type="entry name" value="4Fe4S_Fe_S_CS"/>
</dbReference>
<protein>
    <recommendedName>
        <fullName evidence="1">4Fe-4S ferredoxin-type domain-containing protein</fullName>
    </recommendedName>
</protein>
<gene>
    <name evidence="2" type="ORF">S03H2_16346</name>
</gene>
<evidence type="ECO:0000259" key="1">
    <source>
        <dbReference type="PROSITE" id="PS51379"/>
    </source>
</evidence>
<sequence>MNKLWIDERYCKGCLICVDVCPTKAIKPSKEINDWGYILPTEDDMNSCKACGLCELMCPDFAIAIEEVNE</sequence>